<sequence length="188" mass="21070">MANSSRVASNSGVWPLLPIGHGRELMADESSVQILVPQKIRRVEGLMKYKKVKIDNFSKVHVPALLNISFLHLTTVIQRLNNSKRQKYRAYPATKKGLVDTTPLNHLVIEPCLVVHTFVPRTRIDGLADFSMGEGPTFVMTATETVTPGLQHPTAAEKTMVLSVKDPKYFVGEYFRNEDVRSGFLKHV</sequence>
<evidence type="ECO:0000313" key="1">
    <source>
        <dbReference type="EMBL" id="GFY17402.1"/>
    </source>
</evidence>
<name>A0A8X6SP67_TRICX</name>
<proteinExistence type="predicted"/>
<keyword evidence="2" id="KW-1185">Reference proteome</keyword>
<evidence type="ECO:0000313" key="2">
    <source>
        <dbReference type="Proteomes" id="UP000887159"/>
    </source>
</evidence>
<reference evidence="1" key="1">
    <citation type="submission" date="2020-08" db="EMBL/GenBank/DDBJ databases">
        <title>Multicomponent nature underlies the extraordinary mechanical properties of spider dragline silk.</title>
        <authorList>
            <person name="Kono N."/>
            <person name="Nakamura H."/>
            <person name="Mori M."/>
            <person name="Yoshida Y."/>
            <person name="Ohtoshi R."/>
            <person name="Malay A.D."/>
            <person name="Moran D.A.P."/>
            <person name="Tomita M."/>
            <person name="Numata K."/>
            <person name="Arakawa K."/>
        </authorList>
    </citation>
    <scope>NUCLEOTIDE SEQUENCE</scope>
</reference>
<organism evidence="1 2">
    <name type="scientific">Trichonephila clavipes</name>
    <name type="common">Golden silk orbweaver</name>
    <name type="synonym">Nephila clavipes</name>
    <dbReference type="NCBI Taxonomy" id="2585209"/>
    <lineage>
        <taxon>Eukaryota</taxon>
        <taxon>Metazoa</taxon>
        <taxon>Ecdysozoa</taxon>
        <taxon>Arthropoda</taxon>
        <taxon>Chelicerata</taxon>
        <taxon>Arachnida</taxon>
        <taxon>Araneae</taxon>
        <taxon>Araneomorphae</taxon>
        <taxon>Entelegynae</taxon>
        <taxon>Araneoidea</taxon>
        <taxon>Nephilidae</taxon>
        <taxon>Trichonephila</taxon>
    </lineage>
</organism>
<gene>
    <name evidence="1" type="ORF">TNCV_658151</name>
</gene>
<dbReference type="EMBL" id="BMAU01021344">
    <property type="protein sequence ID" value="GFY17402.1"/>
    <property type="molecule type" value="Genomic_DNA"/>
</dbReference>
<dbReference type="AlphaFoldDB" id="A0A8X6SP67"/>
<accession>A0A8X6SP67</accession>
<protein>
    <submittedName>
        <fullName evidence="1">Uncharacterized protein</fullName>
    </submittedName>
</protein>
<dbReference type="Proteomes" id="UP000887159">
    <property type="component" value="Unassembled WGS sequence"/>
</dbReference>
<comment type="caution">
    <text evidence="1">The sequence shown here is derived from an EMBL/GenBank/DDBJ whole genome shotgun (WGS) entry which is preliminary data.</text>
</comment>